<evidence type="ECO:0000313" key="1">
    <source>
        <dbReference type="EMBL" id="CAG8415258.1"/>
    </source>
</evidence>
<dbReference type="OrthoDB" id="9984275at2759"/>
<sequence length="99" mass="11452">MALNHTEEVQAIHINMFLALPPDTFKASDKSFQYNYGRHSDEEEKNLERTKWFTTMERGYQRIQETKPATLGYALHDSQTHQIQSKPCLSPTIPSLSII</sequence>
<name>A0A9W4JQL5_9EURO</name>
<proteinExistence type="predicted"/>
<reference evidence="1" key="1">
    <citation type="submission" date="2021-07" db="EMBL/GenBank/DDBJ databases">
        <authorList>
            <person name="Branca A.L. A."/>
        </authorList>
    </citation>
    <scope>NUCLEOTIDE SEQUENCE</scope>
</reference>
<gene>
    <name evidence="1" type="ORF">PSALAMII_LOCUS9263</name>
</gene>
<protein>
    <submittedName>
        <fullName evidence="1">Uncharacterized protein</fullName>
    </submittedName>
</protein>
<evidence type="ECO:0000313" key="2">
    <source>
        <dbReference type="Proteomes" id="UP001152649"/>
    </source>
</evidence>
<comment type="caution">
    <text evidence="1">The sequence shown here is derived from an EMBL/GenBank/DDBJ whole genome shotgun (WGS) entry which is preliminary data.</text>
</comment>
<keyword evidence="2" id="KW-1185">Reference proteome</keyword>
<dbReference type="GO" id="GO:0072330">
    <property type="term" value="P:monocarboxylic acid biosynthetic process"/>
    <property type="evidence" value="ECO:0007669"/>
    <property type="project" value="UniProtKB-ARBA"/>
</dbReference>
<accession>A0A9W4JQL5</accession>
<dbReference type="Gene3D" id="3.40.50.1820">
    <property type="entry name" value="alpha/beta hydrolase"/>
    <property type="match status" value="1"/>
</dbReference>
<dbReference type="Proteomes" id="UP001152649">
    <property type="component" value="Unassembled WGS sequence"/>
</dbReference>
<dbReference type="InterPro" id="IPR029058">
    <property type="entry name" value="AB_hydrolase_fold"/>
</dbReference>
<dbReference type="AlphaFoldDB" id="A0A9W4JQL5"/>
<dbReference type="EMBL" id="CAJVPG010000433">
    <property type="protein sequence ID" value="CAG8415258.1"/>
    <property type="molecule type" value="Genomic_DNA"/>
</dbReference>
<organism evidence="1 2">
    <name type="scientific">Penicillium salamii</name>
    <dbReference type="NCBI Taxonomy" id="1612424"/>
    <lineage>
        <taxon>Eukaryota</taxon>
        <taxon>Fungi</taxon>
        <taxon>Dikarya</taxon>
        <taxon>Ascomycota</taxon>
        <taxon>Pezizomycotina</taxon>
        <taxon>Eurotiomycetes</taxon>
        <taxon>Eurotiomycetidae</taxon>
        <taxon>Eurotiales</taxon>
        <taxon>Aspergillaceae</taxon>
        <taxon>Penicillium</taxon>
    </lineage>
</organism>
<dbReference type="GO" id="GO:0017000">
    <property type="term" value="P:antibiotic biosynthetic process"/>
    <property type="evidence" value="ECO:0007669"/>
    <property type="project" value="UniProtKB-ARBA"/>
</dbReference>